<dbReference type="SUPFAM" id="SSF51905">
    <property type="entry name" value="FAD/NAD(P)-binding domain"/>
    <property type="match status" value="1"/>
</dbReference>
<dbReference type="InterPro" id="IPR050631">
    <property type="entry name" value="PheA/TfdB_FAD_monoxygenase"/>
</dbReference>
<keyword evidence="5" id="KW-1185">Reference proteome</keyword>
<evidence type="ECO:0000259" key="3">
    <source>
        <dbReference type="Pfam" id="PF01494"/>
    </source>
</evidence>
<dbReference type="AlphaFoldDB" id="A0A848L1I7"/>
<reference evidence="4 5" key="1">
    <citation type="submission" date="2020-04" db="EMBL/GenBank/DDBJ databases">
        <title>Gordonia sp. nov. TBRC 11910.</title>
        <authorList>
            <person name="Suriyachadkun C."/>
        </authorList>
    </citation>
    <scope>NUCLEOTIDE SEQUENCE [LARGE SCALE GENOMIC DNA]</scope>
    <source>
        <strain evidence="4 5">TBRC 11910</strain>
    </source>
</reference>
<dbReference type="PRINTS" id="PR00420">
    <property type="entry name" value="RNGMNOXGNASE"/>
</dbReference>
<keyword evidence="1" id="KW-0560">Oxidoreductase</keyword>
<dbReference type="GO" id="GO:0071949">
    <property type="term" value="F:FAD binding"/>
    <property type="evidence" value="ECO:0007669"/>
    <property type="project" value="InterPro"/>
</dbReference>
<evidence type="ECO:0000256" key="1">
    <source>
        <dbReference type="ARBA" id="ARBA00023002"/>
    </source>
</evidence>
<dbReference type="Pfam" id="PF01494">
    <property type="entry name" value="FAD_binding_3"/>
    <property type="match status" value="1"/>
</dbReference>
<dbReference type="InterPro" id="IPR036188">
    <property type="entry name" value="FAD/NAD-bd_sf"/>
</dbReference>
<dbReference type="PANTHER" id="PTHR43476">
    <property type="entry name" value="3-(3-HYDROXY-PHENYL)PROPIONATE/3-HYDROXYCINNAMIC ACID HYDROXYLASE"/>
    <property type="match status" value="1"/>
</dbReference>
<dbReference type="RefSeq" id="WP_170195454.1">
    <property type="nucleotide sequence ID" value="NZ_JABBNB010000018.1"/>
</dbReference>
<protein>
    <recommendedName>
        <fullName evidence="3">FAD-binding domain-containing protein</fullName>
    </recommendedName>
</protein>
<evidence type="ECO:0000313" key="5">
    <source>
        <dbReference type="Proteomes" id="UP000550729"/>
    </source>
</evidence>
<dbReference type="PANTHER" id="PTHR43476:SF4">
    <property type="entry name" value="BLR0106 PROTEIN"/>
    <property type="match status" value="1"/>
</dbReference>
<dbReference type="Gene3D" id="3.30.9.20">
    <property type="match status" value="1"/>
</dbReference>
<feature type="domain" description="FAD-binding" evidence="3">
    <location>
        <begin position="125"/>
        <end position="324"/>
    </location>
</feature>
<dbReference type="Gene3D" id="3.50.50.60">
    <property type="entry name" value="FAD/NAD(P)-binding domain"/>
    <property type="match status" value="1"/>
</dbReference>
<keyword evidence="2" id="KW-0520">NAD</keyword>
<dbReference type="Proteomes" id="UP000550729">
    <property type="component" value="Unassembled WGS sequence"/>
</dbReference>
<gene>
    <name evidence="4" type="ORF">HH308_17170</name>
</gene>
<name>A0A848L1I7_9ACTN</name>
<dbReference type="InterPro" id="IPR002938">
    <property type="entry name" value="FAD-bd"/>
</dbReference>
<evidence type="ECO:0000313" key="4">
    <source>
        <dbReference type="EMBL" id="NMO02945.1"/>
    </source>
</evidence>
<sequence length="496" mass="53139">MTHRTIAIIGGGPAGLFAARLIKLNQPDADVTVYERNGQDTATFGFGVGLTESTMSNIDRADPAAAERIRNVSRAGHDLKLRDDAGDIVLHGARNLAIGRAELLVELNALALDAGVRIEYGTRIGVDDLDADVIVAADGVRSATRARFADQLGVRETLGRGRYMWCGIDFAVDSAFFAARTRGDALFVTHAYPYTEDRSTFLLEADDETFETAGLAAFDAATPVGESDTASLDLLSEVFSDDLKQRPLLANRSRWARFSTIGLDRWSTGNVVLLGDAAHTAHYTLGSGTKLALEDAIALADGLAGHADVADAFAAYEAARRPSVDRFKLLAGRSQRWWESYRLRHAQPAELIAMSYMTRAGNLTVADFAAHEPTTAATALRSLGAEPPTEPSELDDWILSRAATFTPEQVTYRLTWTEPDVWGAAADDAVASIPSGGVVEVSGPDDTTSVGARIDFAERLRLTGHARSIVVLPNSFRSQAAAAIATGRTDAVIFEA</sequence>
<proteinExistence type="predicted"/>
<dbReference type="GO" id="GO:0016491">
    <property type="term" value="F:oxidoreductase activity"/>
    <property type="evidence" value="ECO:0007669"/>
    <property type="project" value="UniProtKB-KW"/>
</dbReference>
<organism evidence="4 5">
    <name type="scientific">Gordonia asplenii</name>
    <dbReference type="NCBI Taxonomy" id="2725283"/>
    <lineage>
        <taxon>Bacteria</taxon>
        <taxon>Bacillati</taxon>
        <taxon>Actinomycetota</taxon>
        <taxon>Actinomycetes</taxon>
        <taxon>Mycobacteriales</taxon>
        <taxon>Gordoniaceae</taxon>
        <taxon>Gordonia</taxon>
    </lineage>
</organism>
<evidence type="ECO:0000256" key="2">
    <source>
        <dbReference type="ARBA" id="ARBA00023027"/>
    </source>
</evidence>
<comment type="caution">
    <text evidence="4">The sequence shown here is derived from an EMBL/GenBank/DDBJ whole genome shotgun (WGS) entry which is preliminary data.</text>
</comment>
<dbReference type="EMBL" id="JABBNB010000018">
    <property type="protein sequence ID" value="NMO02945.1"/>
    <property type="molecule type" value="Genomic_DNA"/>
</dbReference>
<accession>A0A848L1I7</accession>